<evidence type="ECO:0000313" key="4">
    <source>
        <dbReference type="EMBL" id="KAF6135076.1"/>
    </source>
</evidence>
<evidence type="ECO:0000256" key="2">
    <source>
        <dbReference type="ARBA" id="ARBA00022589"/>
    </source>
</evidence>
<sequence length="162" mass="17828">MHGEVFTVLDVSASADDVWAVFRSPELPNILLQVLPMLFEKIIPVSGDGGAGTVVHIVLTPGMPEPRSWNEQFVTIDDKKKTKVIRMIEGGYLDLGFTKYEIIFNVIEKDANLCTIKATTAFEADEEKFTANATRVTPAATWAFSKGIATYVLQKKVDTDGC</sequence>
<dbReference type="PANTHER" id="PTHR31213">
    <property type="entry name" value="OS08G0374000 PROTEIN-RELATED"/>
    <property type="match status" value="1"/>
</dbReference>
<dbReference type="SUPFAM" id="SSF55961">
    <property type="entry name" value="Bet v1-like"/>
    <property type="match status" value="1"/>
</dbReference>
<dbReference type="GO" id="GO:0005634">
    <property type="term" value="C:nucleus"/>
    <property type="evidence" value="ECO:0007669"/>
    <property type="project" value="TreeGrafter"/>
</dbReference>
<keyword evidence="2" id="KW-0017">Alkaloid metabolism</keyword>
<protein>
    <recommendedName>
        <fullName evidence="3">Bet v I/Major latex protein domain-containing protein</fullName>
    </recommendedName>
</protein>
<dbReference type="GO" id="GO:0005737">
    <property type="term" value="C:cytoplasm"/>
    <property type="evidence" value="ECO:0007669"/>
    <property type="project" value="TreeGrafter"/>
</dbReference>
<dbReference type="PANTHER" id="PTHR31213:SF19">
    <property type="entry name" value="BET V I_MAJOR LATEX PROTEIN DOMAIN-CONTAINING PROTEIN"/>
    <property type="match status" value="1"/>
</dbReference>
<dbReference type="OrthoDB" id="1879545at2759"/>
<feature type="domain" description="Bet v I/Major latex protein" evidence="3">
    <location>
        <begin position="5"/>
        <end position="135"/>
    </location>
</feature>
<dbReference type="GO" id="GO:0038023">
    <property type="term" value="F:signaling receptor activity"/>
    <property type="evidence" value="ECO:0007669"/>
    <property type="project" value="TreeGrafter"/>
</dbReference>
<evidence type="ECO:0000313" key="5">
    <source>
        <dbReference type="Proteomes" id="UP000541444"/>
    </source>
</evidence>
<dbReference type="EMBL" id="JACGCM010002813">
    <property type="protein sequence ID" value="KAF6135076.1"/>
    <property type="molecule type" value="Genomic_DNA"/>
</dbReference>
<dbReference type="GO" id="GO:0010427">
    <property type="term" value="F:abscisic acid binding"/>
    <property type="evidence" value="ECO:0007669"/>
    <property type="project" value="TreeGrafter"/>
</dbReference>
<dbReference type="GO" id="GO:0006952">
    <property type="term" value="P:defense response"/>
    <property type="evidence" value="ECO:0007669"/>
    <property type="project" value="InterPro"/>
</dbReference>
<comment type="similarity">
    <text evidence="1">Belongs to the BetVI family.</text>
</comment>
<dbReference type="GO" id="GO:0009820">
    <property type="term" value="P:alkaloid metabolic process"/>
    <property type="evidence" value="ECO:0007669"/>
    <property type="project" value="UniProtKB-KW"/>
</dbReference>
<name>A0A7J7KXJ9_9MAGN</name>
<dbReference type="InterPro" id="IPR050279">
    <property type="entry name" value="Plant_def-hormone_signal"/>
</dbReference>
<dbReference type="InterPro" id="IPR000916">
    <property type="entry name" value="Bet_v_I/MLP"/>
</dbReference>
<dbReference type="GO" id="GO:0004864">
    <property type="term" value="F:protein phosphatase inhibitor activity"/>
    <property type="evidence" value="ECO:0007669"/>
    <property type="project" value="TreeGrafter"/>
</dbReference>
<evidence type="ECO:0000256" key="1">
    <source>
        <dbReference type="ARBA" id="ARBA00009744"/>
    </source>
</evidence>
<evidence type="ECO:0000259" key="3">
    <source>
        <dbReference type="Pfam" id="PF00407"/>
    </source>
</evidence>
<dbReference type="GO" id="GO:0009738">
    <property type="term" value="P:abscisic acid-activated signaling pathway"/>
    <property type="evidence" value="ECO:0007669"/>
    <property type="project" value="TreeGrafter"/>
</dbReference>
<dbReference type="InterPro" id="IPR023393">
    <property type="entry name" value="START-like_dom_sf"/>
</dbReference>
<dbReference type="Pfam" id="PF00407">
    <property type="entry name" value="Bet_v_1"/>
    <property type="match status" value="1"/>
</dbReference>
<organism evidence="4 5">
    <name type="scientific">Kingdonia uniflora</name>
    <dbReference type="NCBI Taxonomy" id="39325"/>
    <lineage>
        <taxon>Eukaryota</taxon>
        <taxon>Viridiplantae</taxon>
        <taxon>Streptophyta</taxon>
        <taxon>Embryophyta</taxon>
        <taxon>Tracheophyta</taxon>
        <taxon>Spermatophyta</taxon>
        <taxon>Magnoliopsida</taxon>
        <taxon>Ranunculales</taxon>
        <taxon>Circaeasteraceae</taxon>
        <taxon>Kingdonia</taxon>
    </lineage>
</organism>
<dbReference type="Gene3D" id="3.30.530.20">
    <property type="match status" value="1"/>
</dbReference>
<dbReference type="Proteomes" id="UP000541444">
    <property type="component" value="Unassembled WGS sequence"/>
</dbReference>
<reference evidence="4 5" key="1">
    <citation type="journal article" date="2020" name="IScience">
        <title>Genome Sequencing of the Endangered Kingdonia uniflora (Circaeasteraceae, Ranunculales) Reveals Potential Mechanisms of Evolutionary Specialization.</title>
        <authorList>
            <person name="Sun Y."/>
            <person name="Deng T."/>
            <person name="Zhang A."/>
            <person name="Moore M.J."/>
            <person name="Landis J.B."/>
            <person name="Lin N."/>
            <person name="Zhang H."/>
            <person name="Zhang X."/>
            <person name="Huang J."/>
            <person name="Zhang X."/>
            <person name="Sun H."/>
            <person name="Wang H."/>
        </authorList>
    </citation>
    <scope>NUCLEOTIDE SEQUENCE [LARGE SCALE GENOMIC DNA]</scope>
    <source>
        <strain evidence="4">TB1705</strain>
        <tissue evidence="4">Leaf</tissue>
    </source>
</reference>
<comment type="caution">
    <text evidence="4">The sequence shown here is derived from an EMBL/GenBank/DDBJ whole genome shotgun (WGS) entry which is preliminary data.</text>
</comment>
<gene>
    <name evidence="4" type="ORF">GIB67_040387</name>
</gene>
<proteinExistence type="inferred from homology"/>
<dbReference type="AlphaFoldDB" id="A0A7J7KXJ9"/>
<keyword evidence="5" id="KW-1185">Reference proteome</keyword>
<accession>A0A7J7KXJ9</accession>